<evidence type="ECO:0000256" key="7">
    <source>
        <dbReference type="ARBA" id="ARBA00023170"/>
    </source>
</evidence>
<keyword evidence="4 10" id="KW-1133">Transmembrane helix</keyword>
<evidence type="ECO:0000313" key="14">
    <source>
        <dbReference type="Proteomes" id="UP000887568"/>
    </source>
</evidence>
<dbReference type="InterPro" id="IPR038550">
    <property type="entry name" value="GPCR_3_9-Cys_sf"/>
</dbReference>
<feature type="transmembrane region" description="Helical" evidence="10">
    <location>
        <begin position="569"/>
        <end position="595"/>
    </location>
</feature>
<feature type="domain" description="G-protein coupled receptors family 3 profile" evidence="12">
    <location>
        <begin position="569"/>
        <end position="840"/>
    </location>
</feature>
<feature type="transmembrane region" description="Helical" evidence="10">
    <location>
        <begin position="681"/>
        <end position="702"/>
    </location>
</feature>
<proteinExistence type="predicted"/>
<organism evidence="13 14">
    <name type="scientific">Patiria miniata</name>
    <name type="common">Bat star</name>
    <name type="synonym">Asterina miniata</name>
    <dbReference type="NCBI Taxonomy" id="46514"/>
    <lineage>
        <taxon>Eukaryota</taxon>
        <taxon>Metazoa</taxon>
        <taxon>Echinodermata</taxon>
        <taxon>Eleutherozoa</taxon>
        <taxon>Asterozoa</taxon>
        <taxon>Asteroidea</taxon>
        <taxon>Valvatacea</taxon>
        <taxon>Valvatida</taxon>
        <taxon>Asterinidae</taxon>
        <taxon>Patiria</taxon>
    </lineage>
</organism>
<feature type="transmembrane region" description="Helical" evidence="10">
    <location>
        <begin position="781"/>
        <end position="803"/>
    </location>
</feature>
<keyword evidence="9" id="KW-0807">Transducer</keyword>
<protein>
    <recommendedName>
        <fullName evidence="12">G-protein coupled receptors family 3 profile domain-containing protein</fullName>
    </recommendedName>
</protein>
<dbReference type="Pfam" id="PF01094">
    <property type="entry name" value="ANF_receptor"/>
    <property type="match status" value="1"/>
</dbReference>
<dbReference type="Gene3D" id="3.40.50.2300">
    <property type="match status" value="2"/>
</dbReference>
<dbReference type="GeneID" id="119739620"/>
<dbReference type="Gene3D" id="2.10.50.30">
    <property type="entry name" value="GPCR, family 3, nine cysteines domain"/>
    <property type="match status" value="1"/>
</dbReference>
<dbReference type="PANTHER" id="PTHR24060">
    <property type="entry name" value="METABOTROPIC GLUTAMATE RECEPTOR"/>
    <property type="match status" value="1"/>
</dbReference>
<keyword evidence="5" id="KW-0297">G-protein coupled receptor</keyword>
<feature type="signal peptide" evidence="11">
    <location>
        <begin position="1"/>
        <end position="23"/>
    </location>
</feature>
<keyword evidence="8" id="KW-0325">Glycoprotein</keyword>
<evidence type="ECO:0000256" key="2">
    <source>
        <dbReference type="ARBA" id="ARBA00022475"/>
    </source>
</evidence>
<name>A0A914B4X2_PATMI</name>
<keyword evidence="2" id="KW-1003">Cell membrane</keyword>
<dbReference type="InterPro" id="IPR028082">
    <property type="entry name" value="Peripla_BP_I"/>
</dbReference>
<dbReference type="Pfam" id="PF00003">
    <property type="entry name" value="7tm_3"/>
    <property type="match status" value="1"/>
</dbReference>
<evidence type="ECO:0000256" key="11">
    <source>
        <dbReference type="SAM" id="SignalP"/>
    </source>
</evidence>
<dbReference type="AlphaFoldDB" id="A0A914B4X2"/>
<dbReference type="InterPro" id="IPR000337">
    <property type="entry name" value="GPCR_3"/>
</dbReference>
<evidence type="ECO:0000256" key="4">
    <source>
        <dbReference type="ARBA" id="ARBA00022989"/>
    </source>
</evidence>
<feature type="transmembrane region" description="Helical" evidence="10">
    <location>
        <begin position="746"/>
        <end position="769"/>
    </location>
</feature>
<sequence length="895" mass="99439">MYLILDSVLVTLVTILADRRALAVPALSCVNYARHGDYNLGGMFSVHLDSRAPEGDRCSPKLYSFIMYVVESMVFAVDEINNRTDILPNVTLGFDIRDDCLSEDLALWTAMSLIHGQGTPLYDHLCPSKDTDQSGGVIGIVGPGRSSMSLTAASVADLFQIPMISYAATSDELSDKVKFPFFLRSVAPDRFQVDAIVDILDHFQWNYISILYSTDEYGINGARLLQQKAEEYGICVWLSVSIRASPSEREVSDVVQRLKQNTKSKVTVMFAVFQVANAVLSEAKRSGLPSNMTWIASDAWGHRLADFNNEDIAVGGLFIDMESNSVPIFETHFRTLTPNNNRQNPWFNTYWEYLLSTTNCSGVSDDKEQTVCILAHHEAGFSNKAIAAVLDAVYALAYALDSVLKDSCSGTITVDCRPRFNGTVYLDHLNAVNFQEHGGRFLFEDKGDPPGKYEIKNLQPIDGEYRMVPVGKWDAMKATVRLTINESRIYWAGGQTVIPESICREKCGPGYVPVPLSEACCWGCHRCPLDAIVVNGTQCEKCPKRFWPDVNYTRCDDYPEIPVSTNEPVILVVILLSGVGIILTILTVVGMLANSRHPRIKASSRELSYVNLAGLVLAYMTIFPLVIRPSNPSCSVAQTVISVCLTLTFAPTLLKCSRIFRIFRAGKRSTQRPRFISPKEQIIMVSIMVGLQLIISCLSAALPEDFSGGVDIYTYTPFLDGSGSLSDDNESADSHPIVSLTLYCKFGLGFLVSAVYNLLIIIGCCYYALRARHVPDNYNESKFIAVSVYSTLVLCLAVVPVYQTSDDIHMKIATLSLALVINAYVTLVCLYMPKFYIIYVIERRLQEAERMRSGSSFKDGRSSFKSSLRDSMRTMHHQPPVNTTVELFHSRGQDL</sequence>
<dbReference type="OMA" id="MTWIASD"/>
<dbReference type="EnsemblMetazoa" id="XM_038214608.1">
    <property type="protein sequence ID" value="XP_038070536.1"/>
    <property type="gene ID" value="LOC119739620"/>
</dbReference>
<dbReference type="FunFam" id="3.40.50.2300:FF:000145">
    <property type="entry name" value="Glutamate receptor, metabotropic"/>
    <property type="match status" value="1"/>
</dbReference>
<dbReference type="RefSeq" id="XP_038070536.1">
    <property type="nucleotide sequence ID" value="XM_038214608.1"/>
</dbReference>
<evidence type="ECO:0000256" key="6">
    <source>
        <dbReference type="ARBA" id="ARBA00023136"/>
    </source>
</evidence>
<keyword evidence="7" id="KW-0675">Receptor</keyword>
<feature type="transmembrane region" description="Helical" evidence="10">
    <location>
        <begin position="607"/>
        <end position="627"/>
    </location>
</feature>
<evidence type="ECO:0000313" key="13">
    <source>
        <dbReference type="EnsemblMetazoa" id="XP_038070536.1"/>
    </source>
</evidence>
<dbReference type="InterPro" id="IPR017978">
    <property type="entry name" value="GPCR_3_C"/>
</dbReference>
<keyword evidence="11" id="KW-0732">Signal</keyword>
<evidence type="ECO:0000256" key="10">
    <source>
        <dbReference type="SAM" id="Phobius"/>
    </source>
</evidence>
<dbReference type="InterPro" id="IPR011500">
    <property type="entry name" value="GPCR_3_9-Cys_dom"/>
</dbReference>
<accession>A0A914B4X2</accession>
<dbReference type="CDD" id="cd13953">
    <property type="entry name" value="7tm_classC_mGluR-like"/>
    <property type="match status" value="1"/>
</dbReference>
<dbReference type="InterPro" id="IPR001828">
    <property type="entry name" value="ANF_lig-bd_rcpt"/>
</dbReference>
<keyword evidence="14" id="KW-1185">Reference proteome</keyword>
<dbReference type="InterPro" id="IPR050726">
    <property type="entry name" value="mGluR"/>
</dbReference>
<feature type="transmembrane region" description="Helical" evidence="10">
    <location>
        <begin position="639"/>
        <end position="660"/>
    </location>
</feature>
<evidence type="ECO:0000256" key="3">
    <source>
        <dbReference type="ARBA" id="ARBA00022692"/>
    </source>
</evidence>
<keyword evidence="6 10" id="KW-0472">Membrane</keyword>
<dbReference type="Pfam" id="PF07562">
    <property type="entry name" value="NCD3G"/>
    <property type="match status" value="1"/>
</dbReference>
<dbReference type="Proteomes" id="UP000887568">
    <property type="component" value="Unplaced"/>
</dbReference>
<feature type="transmembrane region" description="Helical" evidence="10">
    <location>
        <begin position="815"/>
        <end position="841"/>
    </location>
</feature>
<evidence type="ECO:0000256" key="8">
    <source>
        <dbReference type="ARBA" id="ARBA00023180"/>
    </source>
</evidence>
<dbReference type="PRINTS" id="PR00248">
    <property type="entry name" value="GPCRMGR"/>
</dbReference>
<dbReference type="GO" id="GO:0005886">
    <property type="term" value="C:plasma membrane"/>
    <property type="evidence" value="ECO:0007669"/>
    <property type="project" value="UniProtKB-SubCell"/>
</dbReference>
<dbReference type="GO" id="GO:0004930">
    <property type="term" value="F:G protein-coupled receptor activity"/>
    <property type="evidence" value="ECO:0007669"/>
    <property type="project" value="UniProtKB-KW"/>
</dbReference>
<evidence type="ECO:0000259" key="12">
    <source>
        <dbReference type="PROSITE" id="PS50259"/>
    </source>
</evidence>
<evidence type="ECO:0000256" key="5">
    <source>
        <dbReference type="ARBA" id="ARBA00023040"/>
    </source>
</evidence>
<feature type="chain" id="PRO_5036675711" description="G-protein coupled receptors family 3 profile domain-containing protein" evidence="11">
    <location>
        <begin position="24"/>
        <end position="895"/>
    </location>
</feature>
<dbReference type="OrthoDB" id="425344at2759"/>
<reference evidence="13" key="1">
    <citation type="submission" date="2022-11" db="UniProtKB">
        <authorList>
            <consortium name="EnsemblMetazoa"/>
        </authorList>
    </citation>
    <scope>IDENTIFICATION</scope>
</reference>
<evidence type="ECO:0000256" key="9">
    <source>
        <dbReference type="ARBA" id="ARBA00023224"/>
    </source>
</evidence>
<evidence type="ECO:0000256" key="1">
    <source>
        <dbReference type="ARBA" id="ARBA00004651"/>
    </source>
</evidence>
<comment type="subcellular location">
    <subcellularLocation>
        <location evidence="1">Cell membrane</location>
        <topology evidence="1">Multi-pass membrane protein</topology>
    </subcellularLocation>
</comment>
<dbReference type="SUPFAM" id="SSF53822">
    <property type="entry name" value="Periplasmic binding protein-like I"/>
    <property type="match status" value="1"/>
</dbReference>
<dbReference type="PRINTS" id="PR01176">
    <property type="entry name" value="GABABRECEPTR"/>
</dbReference>
<dbReference type="PROSITE" id="PS50259">
    <property type="entry name" value="G_PROTEIN_RECEP_F3_4"/>
    <property type="match status" value="1"/>
</dbReference>
<keyword evidence="3 10" id="KW-0812">Transmembrane</keyword>